<feature type="domain" description="TLDc" evidence="2">
    <location>
        <begin position="177"/>
        <end position="322"/>
    </location>
</feature>
<proteinExistence type="predicted"/>
<name>A0AAF3J934_9BILA</name>
<protein>
    <recommendedName>
        <fullName evidence="2">TLDc domain-containing protein</fullName>
    </recommendedName>
</protein>
<dbReference type="Proteomes" id="UP000887575">
    <property type="component" value="Unassembled WGS sequence"/>
</dbReference>
<evidence type="ECO:0000256" key="1">
    <source>
        <dbReference type="SAM" id="MobiDB-lite"/>
    </source>
</evidence>
<dbReference type="InterPro" id="IPR006571">
    <property type="entry name" value="TLDc_dom"/>
</dbReference>
<sequence>MGNEHSHDGKKTKQSAHDGAKGDHVDPRAKTAFNVLSAGTNTVTEAHVKKQFTEDLADSLWKYFSADSPSASGLTFEQLSSKLIPLFGTSTDIYVKICQPIHHFIKVCLESAGGQAYENDVTFINLLIKDITKHGDAWTSIVEWKNVRCPRFCHALQGVVLNKLLNYDMPNIDLSSDVLSPLQMLYLQSSLPTSYFPKDKASGEIVRWTPLYTSAMQGVSVNRFETNVFDYKGHTVSIFSTRDKRTVVIASDTTLRNSTAPYGGSDTVYYEISPALMRIEAMNSIYSNFKIRSASLGFSFKDLLKIDKELSEVTAIEVWGCTGGNSLQEQRKLREWQNNQAERNKKVPLPGNWDDNPDKSLLEMAGFQFSNERANMEIEARRREEANKSS</sequence>
<feature type="region of interest" description="Disordered" evidence="1">
    <location>
        <begin position="1"/>
        <end position="26"/>
    </location>
</feature>
<dbReference type="AlphaFoldDB" id="A0AAF3J934"/>
<keyword evidence="3" id="KW-1185">Reference proteome</keyword>
<organism evidence="3 4">
    <name type="scientific">Mesorhabditis belari</name>
    <dbReference type="NCBI Taxonomy" id="2138241"/>
    <lineage>
        <taxon>Eukaryota</taxon>
        <taxon>Metazoa</taxon>
        <taxon>Ecdysozoa</taxon>
        <taxon>Nematoda</taxon>
        <taxon>Chromadorea</taxon>
        <taxon>Rhabditida</taxon>
        <taxon>Rhabditina</taxon>
        <taxon>Rhabditomorpha</taxon>
        <taxon>Rhabditoidea</taxon>
        <taxon>Rhabditidae</taxon>
        <taxon>Mesorhabditinae</taxon>
        <taxon>Mesorhabditis</taxon>
    </lineage>
</organism>
<accession>A0AAF3J934</accession>
<reference evidence="4" key="1">
    <citation type="submission" date="2024-02" db="UniProtKB">
        <authorList>
            <consortium name="WormBaseParasite"/>
        </authorList>
    </citation>
    <scope>IDENTIFICATION</scope>
</reference>
<evidence type="ECO:0000313" key="3">
    <source>
        <dbReference type="Proteomes" id="UP000887575"/>
    </source>
</evidence>
<evidence type="ECO:0000259" key="2">
    <source>
        <dbReference type="PROSITE" id="PS51886"/>
    </source>
</evidence>
<dbReference type="SMART" id="SM00584">
    <property type="entry name" value="TLDc"/>
    <property type="match status" value="1"/>
</dbReference>
<evidence type="ECO:0000313" key="4">
    <source>
        <dbReference type="WBParaSite" id="MBELARI_LOCUS4077"/>
    </source>
</evidence>
<dbReference type="PROSITE" id="PS51886">
    <property type="entry name" value="TLDC"/>
    <property type="match status" value="1"/>
</dbReference>
<dbReference type="Pfam" id="PF07534">
    <property type="entry name" value="TLD"/>
    <property type="match status" value="1"/>
</dbReference>
<dbReference type="WBParaSite" id="MBELARI_LOCUS4077">
    <property type="protein sequence ID" value="MBELARI_LOCUS4077"/>
    <property type="gene ID" value="MBELARI_LOCUS4077"/>
</dbReference>